<reference evidence="2" key="1">
    <citation type="submission" date="2025-08" db="UniProtKB">
        <authorList>
            <consortium name="RefSeq"/>
        </authorList>
    </citation>
    <scope>IDENTIFICATION</scope>
</reference>
<dbReference type="RefSeq" id="XP_008484632.2">
    <property type="nucleotide sequence ID" value="XM_008486410.2"/>
</dbReference>
<sequence length="451" mass="50500">MLTDTAVDMHYVSKGTESIQHALFGGNVSEVADYNVYNLNISQLDNSNLCNFDVLGLGKICSTVSTIPQGPWIQELAKHKVQLSDIGRNSTEIEILIGSDVAAKLWTGNNVPLRSGLVAMKTILGWTLSGRLPKGDKKSSESKATLVTTLLLKEAQVTDLWSLDILGITDPTEKMCRAEIELATHNHFLETVKVRDDNRFEVDLPWIKDHPPLSDNYELSKKRLESTIKKLKGISLFCEYQSIFDSWEKNGIIEKVPKGEMHKSAHYLPHHHVLKTGSTTPVRPVFDASAKEKGGVSLNECLEKGPNLIEKIPSCLARFRQGKIGISGDIEKAFLQISLSDKDRDFLRFLWIDEDGKPLVYRHCRVVFGVSPSPFLLESSIKLHLENTLKLAKENKSPYPLSFVEILGESFYVDNCLTSLHSSEQAKDFIEIASSIMKDKNFQCLVVFHTT</sequence>
<dbReference type="GO" id="GO:0071897">
    <property type="term" value="P:DNA biosynthetic process"/>
    <property type="evidence" value="ECO:0007669"/>
    <property type="project" value="UniProtKB-ARBA"/>
</dbReference>
<dbReference type="OMA" id="HRSPHER"/>
<dbReference type="PANTHER" id="PTHR47331:SF1">
    <property type="entry name" value="GAG-LIKE PROTEIN"/>
    <property type="match status" value="1"/>
</dbReference>
<accession>A0A1S3DMS1</accession>
<name>A0A1S3DMS1_DIACI</name>
<organism evidence="1 2">
    <name type="scientific">Diaphorina citri</name>
    <name type="common">Asian citrus psyllid</name>
    <dbReference type="NCBI Taxonomy" id="121845"/>
    <lineage>
        <taxon>Eukaryota</taxon>
        <taxon>Metazoa</taxon>
        <taxon>Ecdysozoa</taxon>
        <taxon>Arthropoda</taxon>
        <taxon>Hexapoda</taxon>
        <taxon>Insecta</taxon>
        <taxon>Pterygota</taxon>
        <taxon>Neoptera</taxon>
        <taxon>Paraneoptera</taxon>
        <taxon>Hemiptera</taxon>
        <taxon>Sternorrhyncha</taxon>
        <taxon>Psylloidea</taxon>
        <taxon>Psyllidae</taxon>
        <taxon>Diaphorininae</taxon>
        <taxon>Diaphorina</taxon>
    </lineage>
</organism>
<dbReference type="AlphaFoldDB" id="A0A1S3DMS1"/>
<keyword evidence="1" id="KW-1185">Reference proteome</keyword>
<dbReference type="SUPFAM" id="SSF56672">
    <property type="entry name" value="DNA/RNA polymerases"/>
    <property type="match status" value="1"/>
</dbReference>
<dbReference type="STRING" id="121845.A0A1S3DMS1"/>
<evidence type="ECO:0000313" key="2">
    <source>
        <dbReference type="RefSeq" id="XP_008484632.2"/>
    </source>
</evidence>
<dbReference type="KEGG" id="dci:103521301"/>
<dbReference type="InterPro" id="IPR043502">
    <property type="entry name" value="DNA/RNA_pol_sf"/>
</dbReference>
<gene>
    <name evidence="2" type="primary">LOC103521301</name>
</gene>
<dbReference type="PANTHER" id="PTHR47331">
    <property type="entry name" value="PHD-TYPE DOMAIN-CONTAINING PROTEIN"/>
    <property type="match status" value="1"/>
</dbReference>
<evidence type="ECO:0000313" key="1">
    <source>
        <dbReference type="Proteomes" id="UP000079169"/>
    </source>
</evidence>
<protein>
    <submittedName>
        <fullName evidence="2">Uncharacterized protein LOC103521301</fullName>
    </submittedName>
</protein>
<proteinExistence type="predicted"/>
<dbReference type="GeneID" id="103521301"/>
<dbReference type="PaxDb" id="121845-A0A1S3DMS1"/>
<dbReference type="Proteomes" id="UP000079169">
    <property type="component" value="Unplaced"/>
</dbReference>